<dbReference type="Gene3D" id="6.10.140.530">
    <property type="match status" value="1"/>
</dbReference>
<sequence length="231" mass="26574">MIHFARVTLADLEITSNYPRSEDPWMNAYNGIRTFIENGLPFAPCQTNWMRKQRASGLSEELILERIALLNDINFIFASQKTLFPIQAGRHGYYKDDTWMQQFNEIRNAKENEIPFTPSQNDWMSRQRSYAKKDKMSDERRELLDSIEEEMSEGADVEMSEAAEMSEATEMSQFVASRNGVDINVRVTLNGVDVTTDINCSNPDTLDNREQMIARRSRRLSQQSIKRGGAA</sequence>
<proteinExistence type="predicted"/>
<dbReference type="Proteomes" id="UP001530400">
    <property type="component" value="Unassembled WGS sequence"/>
</dbReference>
<evidence type="ECO:0000313" key="2">
    <source>
        <dbReference type="Proteomes" id="UP001530400"/>
    </source>
</evidence>
<keyword evidence="2" id="KW-1185">Reference proteome</keyword>
<dbReference type="AlphaFoldDB" id="A0ABD3QEL9"/>
<gene>
    <name evidence="1" type="ORF">ACHAWO_011058</name>
</gene>
<protein>
    <submittedName>
        <fullName evidence="1">Uncharacterized protein</fullName>
    </submittedName>
</protein>
<dbReference type="EMBL" id="JALLPJ020000215">
    <property type="protein sequence ID" value="KAL3798499.1"/>
    <property type="molecule type" value="Genomic_DNA"/>
</dbReference>
<reference evidence="1 2" key="1">
    <citation type="submission" date="2024-10" db="EMBL/GenBank/DDBJ databases">
        <title>Updated reference genomes for cyclostephanoid diatoms.</title>
        <authorList>
            <person name="Roberts W.R."/>
            <person name="Alverson A.J."/>
        </authorList>
    </citation>
    <scope>NUCLEOTIDE SEQUENCE [LARGE SCALE GENOMIC DNA]</scope>
    <source>
        <strain evidence="1 2">AJA010-31</strain>
    </source>
</reference>
<evidence type="ECO:0000313" key="1">
    <source>
        <dbReference type="EMBL" id="KAL3798499.1"/>
    </source>
</evidence>
<organism evidence="1 2">
    <name type="scientific">Cyclotella atomus</name>
    <dbReference type="NCBI Taxonomy" id="382360"/>
    <lineage>
        <taxon>Eukaryota</taxon>
        <taxon>Sar</taxon>
        <taxon>Stramenopiles</taxon>
        <taxon>Ochrophyta</taxon>
        <taxon>Bacillariophyta</taxon>
        <taxon>Coscinodiscophyceae</taxon>
        <taxon>Thalassiosirophycidae</taxon>
        <taxon>Stephanodiscales</taxon>
        <taxon>Stephanodiscaceae</taxon>
        <taxon>Cyclotella</taxon>
    </lineage>
</organism>
<comment type="caution">
    <text evidence="1">The sequence shown here is derived from an EMBL/GenBank/DDBJ whole genome shotgun (WGS) entry which is preliminary data.</text>
</comment>
<accession>A0ABD3QEL9</accession>
<name>A0ABD3QEL9_9STRA</name>